<dbReference type="Proteomes" id="UP000298596">
    <property type="component" value="Plasmid p2"/>
</dbReference>
<geneLocation type="plasmid" evidence="1">
    <name>p2</name>
</geneLocation>
<gene>
    <name evidence="1" type="ORF">D3867_28660</name>
</gene>
<dbReference type="AlphaFoldDB" id="A0A4D8Q943"/>
<evidence type="ECO:0000313" key="1">
    <source>
        <dbReference type="EMBL" id="QCO05851.1"/>
    </source>
</evidence>
<evidence type="ECO:0000313" key="2">
    <source>
        <dbReference type="Proteomes" id="UP000298596"/>
    </source>
</evidence>
<accession>A0A4D8Q943</accession>
<dbReference type="EMBL" id="CP032332">
    <property type="protein sequence ID" value="QCO05851.1"/>
    <property type="molecule type" value="Genomic_DNA"/>
</dbReference>
<keyword evidence="1" id="KW-0614">Plasmid</keyword>
<name>A0A4D8Q943_AZOBR</name>
<sequence length="123" mass="13240">MAEERIDLAALGRLAPGRWLPGPQPYPHRLAVEAERLADAGLRPAASVQRDDLLETGLAGGLDAGAPLFTTGRWFATLIGLRCGRLLSGFVDGSDGQLGRRPQIPMMTSENLTQPIRAQRRVA</sequence>
<protein>
    <submittedName>
        <fullName evidence="1">Uncharacterized protein</fullName>
    </submittedName>
</protein>
<organism evidence="1 2">
    <name type="scientific">Azospirillum brasilense</name>
    <dbReference type="NCBI Taxonomy" id="192"/>
    <lineage>
        <taxon>Bacteria</taxon>
        <taxon>Pseudomonadati</taxon>
        <taxon>Pseudomonadota</taxon>
        <taxon>Alphaproteobacteria</taxon>
        <taxon>Rhodospirillales</taxon>
        <taxon>Azospirillaceae</taxon>
        <taxon>Azospirillum</taxon>
    </lineage>
</organism>
<reference evidence="1 2" key="1">
    <citation type="submission" date="2018-09" db="EMBL/GenBank/DDBJ databases">
        <title>Whole genome based analysis of evolution and adaptive divergence in Indian and Brazilian strains of Azospirillum brasilense.</title>
        <authorList>
            <person name="Singh C."/>
            <person name="Tripathi A.K."/>
        </authorList>
    </citation>
    <scope>NUCLEOTIDE SEQUENCE [LARGE SCALE GENOMIC DNA]</scope>
    <source>
        <strain evidence="1 2">MTCC4036</strain>
        <plasmid evidence="1 2">p2</plasmid>
    </source>
</reference>
<proteinExistence type="predicted"/>